<evidence type="ECO:0000313" key="4">
    <source>
        <dbReference type="Proteomes" id="UP001057998"/>
    </source>
</evidence>
<dbReference type="Pfam" id="PF03932">
    <property type="entry name" value="CutC"/>
    <property type="match status" value="1"/>
</dbReference>
<dbReference type="InterPro" id="IPR036822">
    <property type="entry name" value="CutC-like_dom_sf"/>
</dbReference>
<comment type="subcellular location">
    <subcellularLocation>
        <location evidence="2">Cytoplasm</location>
    </subcellularLocation>
</comment>
<dbReference type="SUPFAM" id="SSF110395">
    <property type="entry name" value="CutC-like"/>
    <property type="match status" value="1"/>
</dbReference>
<evidence type="ECO:0000256" key="2">
    <source>
        <dbReference type="HAMAP-Rule" id="MF_00795"/>
    </source>
</evidence>
<evidence type="ECO:0000256" key="1">
    <source>
        <dbReference type="ARBA" id="ARBA00007768"/>
    </source>
</evidence>
<comment type="similarity">
    <text evidence="1 2">Belongs to the CutC family.</text>
</comment>
<organism evidence="3 4">
    <name type="scientific">Photobacterium atrarenae</name>
    <dbReference type="NCBI Taxonomy" id="865757"/>
    <lineage>
        <taxon>Bacteria</taxon>
        <taxon>Pseudomonadati</taxon>
        <taxon>Pseudomonadota</taxon>
        <taxon>Gammaproteobacteria</taxon>
        <taxon>Vibrionales</taxon>
        <taxon>Vibrionaceae</taxon>
        <taxon>Photobacterium</taxon>
    </lineage>
</organism>
<dbReference type="Gene3D" id="3.20.20.380">
    <property type="entry name" value="Copper homeostasis (CutC) domain"/>
    <property type="match status" value="1"/>
</dbReference>
<accession>A0ABY5GED4</accession>
<keyword evidence="4" id="KW-1185">Reference proteome</keyword>
<protein>
    <recommendedName>
        <fullName evidence="2">PF03932 family protein CutC</fullName>
    </recommendedName>
</protein>
<sequence length="247" mass="25949">MSYQLEVCIDNIESLTLAQLGGATRIELCAALALGGLTPSHGLMHIAAQTATVPVYAMIRPRQGDFLFSDQDIEIMLSDIHAAKQAGLQGVVIGALTADGKIDRDTLRSLVNAARGMGITFHRAIDQCIDPMAALEVIMTAGCERVLTSGQHASAEAGIEVLADMVQFCGNRLSVMAGAGIHAGNVREIVRNTGVKEVHLSGKSTRPSEMGHYAGKAHMGSNAVDDFAIPVTATDKIAAVAQILKTC</sequence>
<dbReference type="PANTHER" id="PTHR12598">
    <property type="entry name" value="COPPER HOMEOSTASIS PROTEIN CUTC"/>
    <property type="match status" value="1"/>
</dbReference>
<dbReference type="EMBL" id="CP101508">
    <property type="protein sequence ID" value="UTV27175.1"/>
    <property type="molecule type" value="Genomic_DNA"/>
</dbReference>
<name>A0ABY5GED4_9GAMM</name>
<dbReference type="RefSeq" id="WP_255388390.1">
    <property type="nucleotide sequence ID" value="NZ_CP101508.1"/>
</dbReference>
<proteinExistence type="inferred from homology"/>
<evidence type="ECO:0000313" key="3">
    <source>
        <dbReference type="EMBL" id="UTV27175.1"/>
    </source>
</evidence>
<dbReference type="HAMAP" id="MF_00795">
    <property type="entry name" value="CutC"/>
    <property type="match status" value="1"/>
</dbReference>
<comment type="caution">
    <text evidence="2">Once thought to be involved in copper homeostasis, experiments in E.coli have shown this is not the case.</text>
</comment>
<dbReference type="InterPro" id="IPR005627">
    <property type="entry name" value="CutC-like"/>
</dbReference>
<keyword evidence="2" id="KW-0963">Cytoplasm</keyword>
<reference evidence="3" key="1">
    <citation type="submission" date="2022-07" db="EMBL/GenBank/DDBJ databases">
        <title>Genome sequencing of Photobacterium atrarenae GJH2-4.</title>
        <authorList>
            <person name="Park S.-J."/>
        </authorList>
    </citation>
    <scope>NUCLEOTIDE SEQUENCE</scope>
    <source>
        <strain evidence="3">GJH2-4</strain>
    </source>
</reference>
<gene>
    <name evidence="2" type="primary">cutC</name>
    <name evidence="3" type="ORF">NNL38_12630</name>
</gene>
<dbReference type="PANTHER" id="PTHR12598:SF0">
    <property type="entry name" value="COPPER HOMEOSTASIS PROTEIN CUTC HOMOLOG"/>
    <property type="match status" value="1"/>
</dbReference>
<dbReference type="Proteomes" id="UP001057998">
    <property type="component" value="Chromosome 1"/>
</dbReference>